<evidence type="ECO:0000256" key="12">
    <source>
        <dbReference type="RuleBase" id="RU004253"/>
    </source>
</evidence>
<dbReference type="GO" id="GO:0009229">
    <property type="term" value="P:thiamine diphosphate biosynthetic process"/>
    <property type="evidence" value="ECO:0007669"/>
    <property type="project" value="UniProtKB-UniRule"/>
</dbReference>
<dbReference type="HAMAP" id="MF_00097">
    <property type="entry name" value="TMP_synthase"/>
    <property type="match status" value="1"/>
</dbReference>
<comment type="pathway">
    <text evidence="2 10 12">Cofactor biosynthesis; thiamine diphosphate biosynthesis; thiamine phosphate from 4-amino-2-methyl-5-diphosphomethylpyrimidine and 4-methyl-5-(2-phosphoethyl)-thiazole: step 1/1.</text>
</comment>
<dbReference type="Proteomes" id="UP000320717">
    <property type="component" value="Chromosome"/>
</dbReference>
<dbReference type="GO" id="GO:0009228">
    <property type="term" value="P:thiamine biosynthetic process"/>
    <property type="evidence" value="ECO:0007669"/>
    <property type="project" value="UniProtKB-KW"/>
</dbReference>
<dbReference type="RefSeq" id="WP_146277254.1">
    <property type="nucleotide sequence ID" value="NZ_CP042260.1"/>
</dbReference>
<evidence type="ECO:0000259" key="13">
    <source>
        <dbReference type="Pfam" id="PF02581"/>
    </source>
</evidence>
<reference evidence="15" key="2">
    <citation type="journal article" date="2022" name="Pest Manag. Sci.">
        <title>Glutamicibacter halophytocola-mediated host fitness of potato tuber moth on Solanaceae crops.</title>
        <authorList>
            <person name="Wang W."/>
            <person name="Xiao G."/>
            <person name="Du G."/>
            <person name="Chang L."/>
            <person name="Yang Y."/>
            <person name="Ye J."/>
            <person name="Chen B."/>
        </authorList>
    </citation>
    <scope>NUCLEOTIDE SEQUENCE</scope>
    <source>
        <strain evidence="15">S2</strain>
    </source>
</reference>
<evidence type="ECO:0000256" key="1">
    <source>
        <dbReference type="ARBA" id="ARBA00003814"/>
    </source>
</evidence>
<evidence type="ECO:0000256" key="6">
    <source>
        <dbReference type="ARBA" id="ARBA00022977"/>
    </source>
</evidence>
<organism evidence="15 17">
    <name type="scientific">Glutamicibacter halophytocola</name>
    <dbReference type="NCBI Taxonomy" id="1933880"/>
    <lineage>
        <taxon>Bacteria</taxon>
        <taxon>Bacillati</taxon>
        <taxon>Actinomycetota</taxon>
        <taxon>Actinomycetes</taxon>
        <taxon>Micrococcales</taxon>
        <taxon>Micrococcaceae</taxon>
        <taxon>Glutamicibacter</taxon>
    </lineage>
</organism>
<evidence type="ECO:0000256" key="2">
    <source>
        <dbReference type="ARBA" id="ARBA00005165"/>
    </source>
</evidence>
<keyword evidence="3 10" id="KW-0808">Transferase</keyword>
<comment type="catalytic activity">
    <reaction evidence="9 10 11">
        <text>2-[(2R,5Z)-2-carboxy-4-methylthiazol-5(2H)-ylidene]ethyl phosphate + 4-amino-2-methyl-5-(diphosphooxymethyl)pyrimidine + 2 H(+) = thiamine phosphate + CO2 + diphosphate</text>
        <dbReference type="Rhea" id="RHEA:47844"/>
        <dbReference type="ChEBI" id="CHEBI:15378"/>
        <dbReference type="ChEBI" id="CHEBI:16526"/>
        <dbReference type="ChEBI" id="CHEBI:33019"/>
        <dbReference type="ChEBI" id="CHEBI:37575"/>
        <dbReference type="ChEBI" id="CHEBI:57841"/>
        <dbReference type="ChEBI" id="CHEBI:62899"/>
        <dbReference type="EC" id="2.5.1.3"/>
    </reaction>
</comment>
<proteinExistence type="inferred from homology"/>
<dbReference type="CDD" id="cd00564">
    <property type="entry name" value="TMP_TenI"/>
    <property type="match status" value="1"/>
</dbReference>
<dbReference type="GO" id="GO:0005737">
    <property type="term" value="C:cytoplasm"/>
    <property type="evidence" value="ECO:0007669"/>
    <property type="project" value="TreeGrafter"/>
</dbReference>
<keyword evidence="4 10" id="KW-0479">Metal-binding</keyword>
<evidence type="ECO:0000313" key="17">
    <source>
        <dbReference type="Proteomes" id="UP001060018"/>
    </source>
</evidence>
<dbReference type="InterPro" id="IPR022998">
    <property type="entry name" value="ThiamineP_synth_TenI"/>
</dbReference>
<feature type="binding site" evidence="10">
    <location>
        <position position="141"/>
    </location>
    <ligand>
        <name>4-amino-2-methyl-5-(diphosphooxymethyl)pyrimidine</name>
        <dbReference type="ChEBI" id="CHEBI:57841"/>
    </ligand>
</feature>
<dbReference type="EMBL" id="CP042260">
    <property type="protein sequence ID" value="QDY66981.1"/>
    <property type="molecule type" value="Genomic_DNA"/>
</dbReference>
<dbReference type="GO" id="GO:0004789">
    <property type="term" value="F:thiamine-phosphate diphosphorylase activity"/>
    <property type="evidence" value="ECO:0007669"/>
    <property type="project" value="UniProtKB-UniRule"/>
</dbReference>
<dbReference type="PANTHER" id="PTHR20857">
    <property type="entry name" value="THIAMINE-PHOSPHATE PYROPHOSPHORYLASE"/>
    <property type="match status" value="1"/>
</dbReference>
<evidence type="ECO:0000256" key="3">
    <source>
        <dbReference type="ARBA" id="ARBA00022679"/>
    </source>
</evidence>
<comment type="similarity">
    <text evidence="10 11">Belongs to the thiamine-phosphate synthase family.</text>
</comment>
<feature type="binding site" evidence="10">
    <location>
        <position position="92"/>
    </location>
    <ligand>
        <name>Mg(2+)</name>
        <dbReference type="ChEBI" id="CHEBI:18420"/>
    </ligand>
</feature>
<dbReference type="EC" id="2.5.1.3" evidence="10"/>
<keyword evidence="16" id="KW-1185">Reference proteome</keyword>
<feature type="binding site" evidence="10">
    <location>
        <position position="110"/>
    </location>
    <ligand>
        <name>4-amino-2-methyl-5-(diphosphooxymethyl)pyrimidine</name>
        <dbReference type="ChEBI" id="CHEBI:57841"/>
    </ligand>
</feature>
<protein>
    <recommendedName>
        <fullName evidence="10">Thiamine-phosphate synthase</fullName>
        <shortName evidence="10">TP synthase</shortName>
        <shortName evidence="10">TPS</shortName>
        <ecNumber evidence="10">2.5.1.3</ecNumber>
    </recommendedName>
    <alternativeName>
        <fullName evidence="10">Thiamine-phosphate pyrophosphorylase</fullName>
        <shortName evidence="10">TMP pyrophosphorylase</shortName>
        <shortName evidence="10">TMP-PPase</shortName>
    </alternativeName>
</protein>
<accession>A0A5B8IQ09</accession>
<feature type="binding site" evidence="10">
    <location>
        <position position="67"/>
    </location>
    <ligand>
        <name>4-amino-2-methyl-5-(diphosphooxymethyl)pyrimidine</name>
        <dbReference type="ChEBI" id="CHEBI:57841"/>
    </ligand>
</feature>
<name>A0A5B8IQ09_9MICC</name>
<evidence type="ECO:0000313" key="15">
    <source>
        <dbReference type="EMBL" id="UUX59128.1"/>
    </source>
</evidence>
<dbReference type="Proteomes" id="UP001060018">
    <property type="component" value="Chromosome"/>
</dbReference>
<comment type="cofactor">
    <cofactor evidence="10">
        <name>Mg(2+)</name>
        <dbReference type="ChEBI" id="CHEBI:18420"/>
    </cofactor>
    <text evidence="10">Binds 1 Mg(2+) ion per subunit.</text>
</comment>
<dbReference type="Gene3D" id="3.20.20.70">
    <property type="entry name" value="Aldolase class I"/>
    <property type="match status" value="1"/>
</dbReference>
<evidence type="ECO:0000256" key="8">
    <source>
        <dbReference type="ARBA" id="ARBA00047851"/>
    </source>
</evidence>
<comment type="function">
    <text evidence="1 10">Condenses 4-methyl-5-(beta-hydroxyethyl)thiazole monophosphate (THZ-P) and 2-methyl-4-amino-5-hydroxymethyl pyrimidine pyrophosphate (HMP-PP) to form thiamine monophosphate (TMP).</text>
</comment>
<comment type="catalytic activity">
    <reaction evidence="8 10 11">
        <text>2-(2-carboxy-4-methylthiazol-5-yl)ethyl phosphate + 4-amino-2-methyl-5-(diphosphooxymethyl)pyrimidine + 2 H(+) = thiamine phosphate + CO2 + diphosphate</text>
        <dbReference type="Rhea" id="RHEA:47848"/>
        <dbReference type="ChEBI" id="CHEBI:15378"/>
        <dbReference type="ChEBI" id="CHEBI:16526"/>
        <dbReference type="ChEBI" id="CHEBI:33019"/>
        <dbReference type="ChEBI" id="CHEBI:37575"/>
        <dbReference type="ChEBI" id="CHEBI:57841"/>
        <dbReference type="ChEBI" id="CHEBI:62890"/>
        <dbReference type="EC" id="2.5.1.3"/>
    </reaction>
</comment>
<dbReference type="InterPro" id="IPR013785">
    <property type="entry name" value="Aldolase_TIM"/>
</dbReference>
<evidence type="ECO:0000256" key="4">
    <source>
        <dbReference type="ARBA" id="ARBA00022723"/>
    </source>
</evidence>
<evidence type="ECO:0000256" key="5">
    <source>
        <dbReference type="ARBA" id="ARBA00022842"/>
    </source>
</evidence>
<dbReference type="PANTHER" id="PTHR20857:SF15">
    <property type="entry name" value="THIAMINE-PHOSPHATE SYNTHASE"/>
    <property type="match status" value="1"/>
</dbReference>
<feature type="binding site" evidence="10">
    <location>
        <position position="169"/>
    </location>
    <ligand>
        <name>2-[(2R,5Z)-2-carboxy-4-methylthiazol-5(2H)-ylidene]ethyl phosphate</name>
        <dbReference type="ChEBI" id="CHEBI:62899"/>
    </ligand>
</feature>
<feature type="binding site" evidence="10">
    <location>
        <begin position="138"/>
        <end position="140"/>
    </location>
    <ligand>
        <name>2-[(2R,5Z)-2-carboxy-4-methylthiazol-5(2H)-ylidene]ethyl phosphate</name>
        <dbReference type="ChEBI" id="CHEBI:62899"/>
    </ligand>
</feature>
<comment type="caution">
    <text evidence="10">Lacks conserved residue(s) required for the propagation of feature annotation.</text>
</comment>
<evidence type="ECO:0000313" key="14">
    <source>
        <dbReference type="EMBL" id="QDY66981.1"/>
    </source>
</evidence>
<evidence type="ECO:0000256" key="11">
    <source>
        <dbReference type="RuleBase" id="RU003826"/>
    </source>
</evidence>
<evidence type="ECO:0000313" key="16">
    <source>
        <dbReference type="Proteomes" id="UP000320717"/>
    </source>
</evidence>
<dbReference type="EMBL" id="CP102487">
    <property type="protein sequence ID" value="UUX59128.1"/>
    <property type="molecule type" value="Genomic_DNA"/>
</dbReference>
<sequence length="213" mass="21734">MDNIGAYLVANTASCTPRTTLEVIEGAVAGGIEWIQLRAKDETAREFFELACAAARLTEGKAKLLINDRIDVFLAARAAGATVSGIHIGQKDIPVRLARQIMGEGIIGLSASTDAQLAQANLDAEAIDYLGVGAVRATPTKKDHPTPIGLDGFARAASLTSLPCIAIGAITAQDASAIRAGGGAGMAVVRAICNADDPQAASGQLVAAWAAAQ</sequence>
<dbReference type="AlphaFoldDB" id="A0A5B8IQ09"/>
<evidence type="ECO:0000256" key="7">
    <source>
        <dbReference type="ARBA" id="ARBA00047334"/>
    </source>
</evidence>
<comment type="catalytic activity">
    <reaction evidence="7 10 11">
        <text>4-methyl-5-(2-phosphooxyethyl)-thiazole + 4-amino-2-methyl-5-(diphosphooxymethyl)pyrimidine + H(+) = thiamine phosphate + diphosphate</text>
        <dbReference type="Rhea" id="RHEA:22328"/>
        <dbReference type="ChEBI" id="CHEBI:15378"/>
        <dbReference type="ChEBI" id="CHEBI:33019"/>
        <dbReference type="ChEBI" id="CHEBI:37575"/>
        <dbReference type="ChEBI" id="CHEBI:57841"/>
        <dbReference type="ChEBI" id="CHEBI:58296"/>
        <dbReference type="EC" id="2.5.1.3"/>
    </reaction>
</comment>
<reference evidence="14 16" key="1">
    <citation type="submission" date="2019-07" db="EMBL/GenBank/DDBJ databases">
        <title>Complete Genome Sequence of drought tolerant Plant Growth-Promoting Rhizobacterium Glutamicibacter halophytocola DR408.</title>
        <authorList>
            <person name="Nishu S.D."/>
            <person name="Lee T.K."/>
        </authorList>
    </citation>
    <scope>NUCLEOTIDE SEQUENCE [LARGE SCALE GENOMIC DNA]</scope>
    <source>
        <strain evidence="14 16">DR408</strain>
    </source>
</reference>
<dbReference type="InterPro" id="IPR036206">
    <property type="entry name" value="ThiamineP_synth_sf"/>
</dbReference>
<feature type="binding site" evidence="10">
    <location>
        <begin position="36"/>
        <end position="40"/>
    </location>
    <ligand>
        <name>4-amino-2-methyl-5-(diphosphooxymethyl)pyrimidine</name>
        <dbReference type="ChEBI" id="CHEBI:57841"/>
    </ligand>
</feature>
<dbReference type="Pfam" id="PF02581">
    <property type="entry name" value="TMP-TENI"/>
    <property type="match status" value="1"/>
</dbReference>
<dbReference type="SUPFAM" id="SSF51391">
    <property type="entry name" value="Thiamin phosphate synthase"/>
    <property type="match status" value="1"/>
</dbReference>
<dbReference type="OrthoDB" id="3243336at2"/>
<dbReference type="InterPro" id="IPR034291">
    <property type="entry name" value="TMP_synthase"/>
</dbReference>
<dbReference type="NCBIfam" id="TIGR00693">
    <property type="entry name" value="thiE"/>
    <property type="match status" value="1"/>
</dbReference>
<evidence type="ECO:0000256" key="10">
    <source>
        <dbReference type="HAMAP-Rule" id="MF_00097"/>
    </source>
</evidence>
<gene>
    <name evidence="10 15" type="primary">thiE</name>
    <name evidence="14" type="ORF">FQA45_11965</name>
    <name evidence="15" type="ORF">NUH22_00310</name>
</gene>
<feature type="binding site" evidence="10">
    <location>
        <position position="68"/>
    </location>
    <ligand>
        <name>Mg(2+)</name>
        <dbReference type="ChEBI" id="CHEBI:18420"/>
    </ligand>
</feature>
<feature type="domain" description="Thiamine phosphate synthase/TenI" evidence="13">
    <location>
        <begin position="7"/>
        <end position="192"/>
    </location>
</feature>
<keyword evidence="5 10" id="KW-0460">Magnesium</keyword>
<keyword evidence="6 10" id="KW-0784">Thiamine biosynthesis</keyword>
<dbReference type="GO" id="GO:0000287">
    <property type="term" value="F:magnesium ion binding"/>
    <property type="evidence" value="ECO:0007669"/>
    <property type="project" value="UniProtKB-UniRule"/>
</dbReference>
<evidence type="ECO:0000256" key="9">
    <source>
        <dbReference type="ARBA" id="ARBA00047883"/>
    </source>
</evidence>